<dbReference type="Pfam" id="PF22397">
    <property type="entry name" value="NADAR-DarT1"/>
    <property type="match status" value="1"/>
</dbReference>
<dbReference type="EMBL" id="SRPJ01000011">
    <property type="protein sequence ID" value="TGN22594.1"/>
    <property type="molecule type" value="Genomic_DNA"/>
</dbReference>
<dbReference type="RefSeq" id="WP_126564562.1">
    <property type="nucleotide sequence ID" value="NZ_BMCY01000011.1"/>
</dbReference>
<proteinExistence type="predicted"/>
<organism evidence="1 2">
    <name type="scientific">Staphylococcus pragensis</name>
    <dbReference type="NCBI Taxonomy" id="1611836"/>
    <lineage>
        <taxon>Bacteria</taxon>
        <taxon>Bacillati</taxon>
        <taxon>Bacillota</taxon>
        <taxon>Bacilli</taxon>
        <taxon>Bacillales</taxon>
        <taxon>Staphylococcaceae</taxon>
        <taxon>Staphylococcus</taxon>
    </lineage>
</organism>
<name>A0A4Z1B4C8_9STAP</name>
<accession>A0A4Z1B4C8</accession>
<comment type="caution">
    <text evidence="1">The sequence shown here is derived from an EMBL/GenBank/DDBJ whole genome shotgun (WGS) entry which is preliminary data.</text>
</comment>
<gene>
    <name evidence="1" type="ORF">E2558_11695</name>
</gene>
<dbReference type="InterPro" id="IPR053913">
    <property type="entry name" value="NADAR-DarT1"/>
</dbReference>
<protein>
    <submittedName>
        <fullName evidence="1">Uncharacterized protein</fullName>
    </submittedName>
</protein>
<keyword evidence="2" id="KW-1185">Reference proteome</keyword>
<sequence length="217" mass="25322">MANRYVYLVNKNNGYYDKKNIEFKWISGFSKSQKQKNITSLHEAFSKKMPQYNILEISSKSPIDIGVQASAFNLKVKTKKGHIFTVEELFQTSKVYEKAGKQSFLLEENLSIKEIKHKLREIDDNDKLIKFECFNQEFPLEPKTYFYNWLYINALSKNTVLANKIIEFDAFTDIEFNPKRSFNCQAEACSIFVSLVKSNKLQQALTSPKEFLDLVYS</sequence>
<dbReference type="Proteomes" id="UP000297459">
    <property type="component" value="Unassembled WGS sequence"/>
</dbReference>
<reference evidence="1 2" key="1">
    <citation type="submission" date="2019-04" db="EMBL/GenBank/DDBJ databases">
        <title>Genomic characterization of Staphylococcus petrasii strains.</title>
        <authorList>
            <person name="Vrbovska V."/>
            <person name="Kovarovic V."/>
            <person name="Maslanova I."/>
            <person name="Indrakova A."/>
            <person name="Petras P."/>
            <person name="Sedo O."/>
            <person name="Svec P."/>
            <person name="Fisarova L."/>
            <person name="Sedlacek I."/>
            <person name="Doskar J."/>
            <person name="Pantucek R."/>
        </authorList>
    </citation>
    <scope>NUCLEOTIDE SEQUENCE [LARGE SCALE GENOMIC DNA]</scope>
    <source>
        <strain evidence="1 2">CCM 8529</strain>
    </source>
</reference>
<dbReference type="AlphaFoldDB" id="A0A4Z1B4C8"/>
<evidence type="ECO:0000313" key="2">
    <source>
        <dbReference type="Proteomes" id="UP000297459"/>
    </source>
</evidence>
<evidence type="ECO:0000313" key="1">
    <source>
        <dbReference type="EMBL" id="TGN22594.1"/>
    </source>
</evidence>